<feature type="region of interest" description="SAW" evidence="5">
    <location>
        <begin position="648"/>
        <end position="734"/>
    </location>
</feature>
<dbReference type="PROSITE" id="PS50985">
    <property type="entry name" value="GRAS"/>
    <property type="match status" value="1"/>
</dbReference>
<evidence type="ECO:0000313" key="7">
    <source>
        <dbReference type="EMBL" id="KAJ4847478.1"/>
    </source>
</evidence>
<sequence length="739" mass="81708">MDHPLRGLHGLKLDDATCSILSEHDNTFFGQNYVGNPSPPIPIPTNSAVLLGSNQKGNSHEDFDCSDVALKFITEMLLEEDIEEKTCMFQESSAALQAAEKSLYELIGEKYPPSLNHDPLPRLKQYHGSIDENLDLNCGSHSSCSSSSGGVNPHDSGGSCDSDENKSSRIISQSACQSSCSSEYSSGAPAGGFVDFAFSTDSISDIFTDRESALQFKKGFEEASKFIPNLASNGLPLKHLKVGTKNVVVKEEEKHVNDHSPDGSRGKKNPFPEDFDKEGNRSNKQSAVHSGSTVSSADFDMILLDSGQGQSALHVALQNGTGKNLQQNGQVTRSSAGKARGKKKGAKRNVVDLRTLLSLCAQAVAANDQRTANDLLNQIRQNASPTGDGMQRLANVFADGLEARLAGSGTQIFKAMILPTSAADVLKAYHLFLAACPFRGLSNFFSDKAIINVAEKAKRLHIVDFGILYGFQWPSLIQRLSSRPGGPPQLRITGIDLPQPGFRPAERVEETGRRLANYAKRFNVPFKFHAIAVKWETIKLEDLQIDRDDVLAVVSQYRLRNLLDETVVVESPRSIVLKLIRKMNPDVFIQGIVNGGYNAPFFITRFREALFHYSTLFDMLEANVPRDLPERMLFEREIFGREAMNVIACEGSERIERPETYKQWQMRIVRAGFRQLPLDKEMLITAREKPLGNTVLFFFSLEYGPLNLRDIKEWGLAAFYDNVANAVVSSSSYCYTNDK</sequence>
<evidence type="ECO:0008006" key="9">
    <source>
        <dbReference type="Google" id="ProtNLM"/>
    </source>
</evidence>
<dbReference type="Proteomes" id="UP001141552">
    <property type="component" value="Unassembled WGS sequence"/>
</dbReference>
<keyword evidence="3" id="KW-0804">Transcription</keyword>
<feature type="region of interest" description="Leucine repeat II (LRII)" evidence="5">
    <location>
        <begin position="510"/>
        <end position="542"/>
    </location>
</feature>
<evidence type="ECO:0000256" key="4">
    <source>
        <dbReference type="ARBA" id="ARBA00023242"/>
    </source>
</evidence>
<comment type="similarity">
    <text evidence="5">Belongs to the GRAS family.</text>
</comment>
<reference evidence="7" key="2">
    <citation type="journal article" date="2023" name="Plants (Basel)">
        <title>Annotation of the Turnera subulata (Passifloraceae) Draft Genome Reveals the S-Locus Evolved after the Divergence of Turneroideae from Passifloroideae in a Stepwise Manner.</title>
        <authorList>
            <person name="Henning P.M."/>
            <person name="Roalson E.H."/>
            <person name="Mir W."/>
            <person name="McCubbin A.G."/>
            <person name="Shore J.S."/>
        </authorList>
    </citation>
    <scope>NUCLEOTIDE SEQUENCE</scope>
    <source>
        <strain evidence="7">F60SS</strain>
    </source>
</reference>
<dbReference type="AlphaFoldDB" id="A0A9Q0GD54"/>
<evidence type="ECO:0000256" key="5">
    <source>
        <dbReference type="PROSITE-ProRule" id="PRU01191"/>
    </source>
</evidence>
<dbReference type="GO" id="GO:0005634">
    <property type="term" value="C:nucleus"/>
    <property type="evidence" value="ECO:0007669"/>
    <property type="project" value="UniProtKB-SubCell"/>
</dbReference>
<feature type="short sequence motif" description="VHIID" evidence="5">
    <location>
        <begin position="460"/>
        <end position="464"/>
    </location>
</feature>
<gene>
    <name evidence="7" type="ORF">Tsubulata_043625</name>
</gene>
<proteinExistence type="inferred from homology"/>
<feature type="region of interest" description="Leucine repeat I (LRI)" evidence="5">
    <location>
        <begin position="351"/>
        <end position="411"/>
    </location>
</feature>
<dbReference type="OrthoDB" id="47276at2759"/>
<keyword evidence="2" id="KW-0805">Transcription regulation</keyword>
<feature type="region of interest" description="VHIID" evidence="5">
    <location>
        <begin position="429"/>
        <end position="494"/>
    </location>
</feature>
<evidence type="ECO:0000256" key="3">
    <source>
        <dbReference type="ARBA" id="ARBA00023163"/>
    </source>
</evidence>
<name>A0A9Q0GD54_9ROSI</name>
<feature type="region of interest" description="Disordered" evidence="6">
    <location>
        <begin position="320"/>
        <end position="346"/>
    </location>
</feature>
<dbReference type="Pfam" id="PF03514">
    <property type="entry name" value="GRAS"/>
    <property type="match status" value="1"/>
</dbReference>
<comment type="caution">
    <text evidence="5">Lacks conserved residue(s) required for the propagation of feature annotation.</text>
</comment>
<feature type="compositionally biased region" description="Polar residues" evidence="6">
    <location>
        <begin position="320"/>
        <end position="332"/>
    </location>
</feature>
<accession>A0A9Q0GD54</accession>
<feature type="region of interest" description="Disordered" evidence="6">
    <location>
        <begin position="252"/>
        <end position="291"/>
    </location>
</feature>
<evidence type="ECO:0000256" key="6">
    <source>
        <dbReference type="SAM" id="MobiDB-lite"/>
    </source>
</evidence>
<keyword evidence="8" id="KW-1185">Reference proteome</keyword>
<feature type="short sequence motif" description="LXXLL motif" evidence="5">
    <location>
        <begin position="559"/>
        <end position="563"/>
    </location>
</feature>
<feature type="compositionally biased region" description="Polar residues" evidence="6">
    <location>
        <begin position="282"/>
        <end position="291"/>
    </location>
</feature>
<comment type="subcellular location">
    <subcellularLocation>
        <location evidence="1">Nucleus</location>
    </subcellularLocation>
</comment>
<reference evidence="7" key="1">
    <citation type="submission" date="2022-02" db="EMBL/GenBank/DDBJ databases">
        <authorList>
            <person name="Henning P.M."/>
            <person name="McCubbin A.G."/>
            <person name="Shore J.S."/>
        </authorList>
    </citation>
    <scope>NUCLEOTIDE SEQUENCE</scope>
    <source>
        <strain evidence="7">F60SS</strain>
        <tissue evidence="7">Leaves</tissue>
    </source>
</reference>
<dbReference type="PANTHER" id="PTHR31636">
    <property type="entry name" value="OSJNBA0084A10.13 PROTEIN-RELATED"/>
    <property type="match status" value="1"/>
</dbReference>
<evidence type="ECO:0000256" key="1">
    <source>
        <dbReference type="ARBA" id="ARBA00004123"/>
    </source>
</evidence>
<protein>
    <recommendedName>
        <fullName evidence="9">Scarecrow-like protein 14</fullName>
    </recommendedName>
</protein>
<dbReference type="InterPro" id="IPR005202">
    <property type="entry name" value="TF_GRAS"/>
</dbReference>
<keyword evidence="4" id="KW-0539">Nucleus</keyword>
<feature type="compositionally biased region" description="Basic and acidic residues" evidence="6">
    <location>
        <begin position="252"/>
        <end position="265"/>
    </location>
</feature>
<dbReference type="EMBL" id="JAKUCV010001147">
    <property type="protein sequence ID" value="KAJ4847478.1"/>
    <property type="molecule type" value="Genomic_DNA"/>
</dbReference>
<comment type="caution">
    <text evidence="7">The sequence shown here is derived from an EMBL/GenBank/DDBJ whole genome shotgun (WGS) entry which is preliminary data.</text>
</comment>
<evidence type="ECO:0000313" key="8">
    <source>
        <dbReference type="Proteomes" id="UP001141552"/>
    </source>
</evidence>
<evidence type="ECO:0000256" key="2">
    <source>
        <dbReference type="ARBA" id="ARBA00023015"/>
    </source>
</evidence>
<organism evidence="7 8">
    <name type="scientific">Turnera subulata</name>
    <dbReference type="NCBI Taxonomy" id="218843"/>
    <lineage>
        <taxon>Eukaryota</taxon>
        <taxon>Viridiplantae</taxon>
        <taxon>Streptophyta</taxon>
        <taxon>Embryophyta</taxon>
        <taxon>Tracheophyta</taxon>
        <taxon>Spermatophyta</taxon>
        <taxon>Magnoliopsida</taxon>
        <taxon>eudicotyledons</taxon>
        <taxon>Gunneridae</taxon>
        <taxon>Pentapetalae</taxon>
        <taxon>rosids</taxon>
        <taxon>fabids</taxon>
        <taxon>Malpighiales</taxon>
        <taxon>Passifloraceae</taxon>
        <taxon>Turnera</taxon>
    </lineage>
</organism>